<dbReference type="RefSeq" id="XP_003094894.2">
    <property type="nucleotide sequence ID" value="XM_003094846.2"/>
</dbReference>
<comment type="caution">
    <text evidence="2">The sequence shown here is derived from an EMBL/GenBank/DDBJ whole genome shotgun (WGS) entry which is preliminary data.</text>
</comment>
<dbReference type="Proteomes" id="UP000483820">
    <property type="component" value="Chromosome IV"/>
</dbReference>
<evidence type="ECO:0000313" key="2">
    <source>
        <dbReference type="EMBL" id="KAF1759423.1"/>
    </source>
</evidence>
<gene>
    <name evidence="2" type="ORF">GCK72_015890</name>
</gene>
<accession>A0A6A5GYF6</accession>
<keyword evidence="1" id="KW-0175">Coiled coil</keyword>
<proteinExistence type="predicted"/>
<sequence>MNSQDLLSYLKSLPMNELLAQFQTAHDNVTRAQLNADQAKKQSLESQNVELVQQLKNMNMAMGDLITERDVLKEQHAASQSREQGLESQNAELIGQLKKMNMAMSNLIVGRDAYAQAKKVDGDAIRKLQEQHAKELENKDLELQTLKTQLAASQEQHVKELNDKNLVIGDLKTHLSAAEQQSIDKLKVLQEQHAKIENKDQVIQELKTHLPAAEQQTIEKVMELKNENSRLSQEIQNLQEYSLQGEQRVQGTLALLTERLQKQLQVHQKTDPRVKWDEDGILIIQTYLTQLAAIHEDSTKLLKQPRLSSGEQQPVDKIMELANENKRLSLGLQMLTDQKNQSLLKAREGFALRTKHADEIKDKIRDIRDLETRLSAAEQQTIKKLKNKDLELQTLQCKLTACQEQHVKELNDKDRTIQELKTRLSERQIVHTVMVLRNLNNRLSLEVQKLQEESIKAERFHQGQMEILKRALQKKETLRQEKKEVVPELTQFHTELGKLYMELQEAKKPQEALMAQLVDKDKEIEYLMEQLEAKDSEILNLMIQGGDEMNEKAVMADWMAELENGRDGKSE</sequence>
<dbReference type="AlphaFoldDB" id="A0A6A5GYF6"/>
<feature type="coiled-coil region" evidence="1">
    <location>
        <begin position="129"/>
        <end position="244"/>
    </location>
</feature>
<dbReference type="CTD" id="9805899"/>
<feature type="coiled-coil region" evidence="1">
    <location>
        <begin position="318"/>
        <end position="485"/>
    </location>
</feature>
<evidence type="ECO:0000313" key="3">
    <source>
        <dbReference type="Proteomes" id="UP000483820"/>
    </source>
</evidence>
<name>A0A6A5GYF6_CAERE</name>
<dbReference type="GeneID" id="9805899"/>
<reference evidence="2 3" key="1">
    <citation type="submission" date="2019-12" db="EMBL/GenBank/DDBJ databases">
        <title>Chromosome-level assembly of the Caenorhabditis remanei genome.</title>
        <authorList>
            <person name="Teterina A.A."/>
            <person name="Willis J.H."/>
            <person name="Phillips P.C."/>
        </authorList>
    </citation>
    <scope>NUCLEOTIDE SEQUENCE [LARGE SCALE GENOMIC DNA]</scope>
    <source>
        <strain evidence="2 3">PX506</strain>
        <tissue evidence="2">Whole organism</tissue>
    </source>
</reference>
<protein>
    <submittedName>
        <fullName evidence="2">Uncharacterized protein</fullName>
    </submittedName>
</protein>
<feature type="coiled-coil region" evidence="1">
    <location>
        <begin position="34"/>
        <end position="61"/>
    </location>
</feature>
<dbReference type="EMBL" id="WUAV01000004">
    <property type="protein sequence ID" value="KAF1759423.1"/>
    <property type="molecule type" value="Genomic_DNA"/>
</dbReference>
<dbReference type="KEGG" id="crq:GCK72_015890"/>
<organism evidence="2 3">
    <name type="scientific">Caenorhabditis remanei</name>
    <name type="common">Caenorhabditis vulgaris</name>
    <dbReference type="NCBI Taxonomy" id="31234"/>
    <lineage>
        <taxon>Eukaryota</taxon>
        <taxon>Metazoa</taxon>
        <taxon>Ecdysozoa</taxon>
        <taxon>Nematoda</taxon>
        <taxon>Chromadorea</taxon>
        <taxon>Rhabditida</taxon>
        <taxon>Rhabditina</taxon>
        <taxon>Rhabditomorpha</taxon>
        <taxon>Rhabditoidea</taxon>
        <taxon>Rhabditidae</taxon>
        <taxon>Peloderinae</taxon>
        <taxon>Caenorhabditis</taxon>
    </lineage>
</organism>
<evidence type="ECO:0000256" key="1">
    <source>
        <dbReference type="SAM" id="Coils"/>
    </source>
</evidence>